<organism evidence="3">
    <name type="scientific">uncultured Caudovirales phage</name>
    <dbReference type="NCBI Taxonomy" id="2100421"/>
    <lineage>
        <taxon>Viruses</taxon>
        <taxon>Duplodnaviria</taxon>
        <taxon>Heunggongvirae</taxon>
        <taxon>Uroviricota</taxon>
        <taxon>Caudoviricetes</taxon>
        <taxon>Peduoviridae</taxon>
        <taxon>Maltschvirus</taxon>
        <taxon>Maltschvirus maltsch</taxon>
    </lineage>
</organism>
<gene>
    <name evidence="2" type="ORF">UFOVP110_33</name>
    <name evidence="3" type="ORF">UFOVP223_131</name>
</gene>
<proteinExistence type="predicted"/>
<evidence type="ECO:0000313" key="2">
    <source>
        <dbReference type="EMBL" id="CAB4128425.1"/>
    </source>
</evidence>
<name>A0A6J7WPR7_9CAUD</name>
<reference evidence="3" key="1">
    <citation type="submission" date="2020-05" db="EMBL/GenBank/DDBJ databases">
        <authorList>
            <person name="Chiriac C."/>
            <person name="Salcher M."/>
            <person name="Ghai R."/>
            <person name="Kavagutti S V."/>
        </authorList>
    </citation>
    <scope>NUCLEOTIDE SEQUENCE</scope>
</reference>
<evidence type="ECO:0000313" key="3">
    <source>
        <dbReference type="EMBL" id="CAB5219760.1"/>
    </source>
</evidence>
<evidence type="ECO:0000256" key="1">
    <source>
        <dbReference type="SAM" id="MobiDB-lite"/>
    </source>
</evidence>
<protein>
    <submittedName>
        <fullName evidence="3">Uncharacterized protein</fullName>
    </submittedName>
</protein>
<feature type="region of interest" description="Disordered" evidence="1">
    <location>
        <begin position="1"/>
        <end position="33"/>
    </location>
</feature>
<sequence length="106" mass="11875">MKSEGQKQSQKHEKRIAKAIGGKPTAASGAFWSRKGDVRNGDMLIEHKWTGKKTKTISSAELKKITNEAVMDGRLPVFGIHLDGEDYVILLETDFLEIWNKLHGPE</sequence>
<accession>A0A6J7WPR7</accession>
<dbReference type="EMBL" id="LR798276">
    <property type="protein sequence ID" value="CAB5219760.1"/>
    <property type="molecule type" value="Genomic_DNA"/>
</dbReference>
<dbReference type="EMBL" id="LR796220">
    <property type="protein sequence ID" value="CAB4128425.1"/>
    <property type="molecule type" value="Genomic_DNA"/>
</dbReference>